<comment type="similarity">
    <text evidence="1">Belongs to the ROK (NagC/XylR) family.</text>
</comment>
<sequence>MEKTFVGIDVGGTTVKLGIVDSNGELLRKTEIPSPADEGGEEGIRLMGKAARRLAEASGTPWEQVAGVGLGLPGFLDIPSGKILRLTNIPWENVPVKEVLEEELNVPVAIDNDANAAALGEAWSGAGRGLTDLICITLGTGVGGGVITGGRLVHGLSGAAGEIGHIQVEEGGALCGCGKRGCVETVASATGMVRLAKEAVASDSESQLAPKAKDGSLSARDIFAASEAGDETAREVIETAMDALGRMMSVLSVITNPAAFIVGGGVSRAGELLFAPLRRAYEKYTLSFAADGVQILPARLGNDAGVIGAAGLTAEREILR</sequence>
<accession>A0A1G6I384</accession>
<evidence type="ECO:0000313" key="10">
    <source>
        <dbReference type="Proteomes" id="UP000199387"/>
    </source>
</evidence>
<dbReference type="InterPro" id="IPR043129">
    <property type="entry name" value="ATPase_NBD"/>
</dbReference>
<dbReference type="InterPro" id="IPR000600">
    <property type="entry name" value="ROK"/>
</dbReference>
<keyword evidence="10" id="KW-1185">Reference proteome</keyword>
<gene>
    <name evidence="9" type="ORF">SAMN04488112_10231</name>
</gene>
<dbReference type="PROSITE" id="PS01125">
    <property type="entry name" value="ROK"/>
    <property type="match status" value="1"/>
</dbReference>
<dbReference type="NCBIfam" id="TIGR00744">
    <property type="entry name" value="ROK_glcA_fam"/>
    <property type="match status" value="1"/>
</dbReference>
<dbReference type="RefSeq" id="WP_091565892.1">
    <property type="nucleotide sequence ID" value="NZ_FMZA01000002.1"/>
</dbReference>
<evidence type="ECO:0000256" key="8">
    <source>
        <dbReference type="ARBA" id="ARBA00032386"/>
    </source>
</evidence>
<dbReference type="OrthoDB" id="9810372at2"/>
<dbReference type="GO" id="GO:0004340">
    <property type="term" value="F:glucokinase activity"/>
    <property type="evidence" value="ECO:0007669"/>
    <property type="project" value="UniProtKB-EC"/>
</dbReference>
<keyword evidence="4" id="KW-0808">Transferase</keyword>
<name>A0A1G6I384_9BACL</name>
<proteinExistence type="inferred from homology"/>
<evidence type="ECO:0000313" key="9">
    <source>
        <dbReference type="EMBL" id="SDC01009.1"/>
    </source>
</evidence>
<dbReference type="STRING" id="1236220.SAMN04488112_10231"/>
<keyword evidence="7" id="KW-0067">ATP-binding</keyword>
<reference evidence="9 10" key="1">
    <citation type="submission" date="2016-10" db="EMBL/GenBank/DDBJ databases">
        <authorList>
            <person name="de Groot N.N."/>
        </authorList>
    </citation>
    <scope>NUCLEOTIDE SEQUENCE [LARGE SCALE GENOMIC DNA]</scope>
    <source>
        <strain evidence="9 10">DSM 45514</strain>
    </source>
</reference>
<dbReference type="PANTHER" id="PTHR18964:SF149">
    <property type="entry name" value="BIFUNCTIONAL UDP-N-ACETYLGLUCOSAMINE 2-EPIMERASE_N-ACETYLMANNOSAMINE KINASE"/>
    <property type="match status" value="1"/>
</dbReference>
<dbReference type="Pfam" id="PF00480">
    <property type="entry name" value="ROK"/>
    <property type="match status" value="1"/>
</dbReference>
<protein>
    <recommendedName>
        <fullName evidence="3">Glucokinase</fullName>
        <ecNumber evidence="2">2.7.1.2</ecNumber>
    </recommendedName>
    <alternativeName>
        <fullName evidence="8">Glucose kinase</fullName>
    </alternativeName>
</protein>
<dbReference type="GO" id="GO:0005524">
    <property type="term" value="F:ATP binding"/>
    <property type="evidence" value="ECO:0007669"/>
    <property type="project" value="UniProtKB-KW"/>
</dbReference>
<evidence type="ECO:0000256" key="4">
    <source>
        <dbReference type="ARBA" id="ARBA00022679"/>
    </source>
</evidence>
<evidence type="ECO:0000256" key="7">
    <source>
        <dbReference type="ARBA" id="ARBA00022840"/>
    </source>
</evidence>
<dbReference type="GO" id="GO:0006096">
    <property type="term" value="P:glycolytic process"/>
    <property type="evidence" value="ECO:0007669"/>
    <property type="project" value="InterPro"/>
</dbReference>
<dbReference type="AlphaFoldDB" id="A0A1G6I384"/>
<evidence type="ECO:0000256" key="1">
    <source>
        <dbReference type="ARBA" id="ARBA00006479"/>
    </source>
</evidence>
<organism evidence="9 10">
    <name type="scientific">Melghirimyces thermohalophilus</name>
    <dbReference type="NCBI Taxonomy" id="1236220"/>
    <lineage>
        <taxon>Bacteria</taxon>
        <taxon>Bacillati</taxon>
        <taxon>Bacillota</taxon>
        <taxon>Bacilli</taxon>
        <taxon>Bacillales</taxon>
        <taxon>Thermoactinomycetaceae</taxon>
        <taxon>Melghirimyces</taxon>
    </lineage>
</organism>
<dbReference type="InterPro" id="IPR004654">
    <property type="entry name" value="ROK_glcA"/>
</dbReference>
<keyword evidence="6 9" id="KW-0418">Kinase</keyword>
<evidence type="ECO:0000256" key="6">
    <source>
        <dbReference type="ARBA" id="ARBA00022777"/>
    </source>
</evidence>
<dbReference type="InterPro" id="IPR049874">
    <property type="entry name" value="ROK_cs"/>
</dbReference>
<evidence type="ECO:0000256" key="2">
    <source>
        <dbReference type="ARBA" id="ARBA00012323"/>
    </source>
</evidence>
<dbReference type="Proteomes" id="UP000199387">
    <property type="component" value="Unassembled WGS sequence"/>
</dbReference>
<evidence type="ECO:0000256" key="5">
    <source>
        <dbReference type="ARBA" id="ARBA00022741"/>
    </source>
</evidence>
<dbReference type="Gene3D" id="3.30.420.40">
    <property type="match status" value="2"/>
</dbReference>
<dbReference type="GO" id="GO:0005737">
    <property type="term" value="C:cytoplasm"/>
    <property type="evidence" value="ECO:0007669"/>
    <property type="project" value="InterPro"/>
</dbReference>
<dbReference type="EMBL" id="FMZA01000002">
    <property type="protein sequence ID" value="SDC01009.1"/>
    <property type="molecule type" value="Genomic_DNA"/>
</dbReference>
<keyword evidence="5" id="KW-0547">Nucleotide-binding</keyword>
<dbReference type="SUPFAM" id="SSF53067">
    <property type="entry name" value="Actin-like ATPase domain"/>
    <property type="match status" value="1"/>
</dbReference>
<dbReference type="EC" id="2.7.1.2" evidence="2"/>
<evidence type="ECO:0000256" key="3">
    <source>
        <dbReference type="ARBA" id="ARBA00014701"/>
    </source>
</evidence>
<dbReference type="PANTHER" id="PTHR18964">
    <property type="entry name" value="ROK (REPRESSOR, ORF, KINASE) FAMILY"/>
    <property type="match status" value="1"/>
</dbReference>